<accession>A0A2H3CQR1</accession>
<keyword evidence="3" id="KW-1185">Reference proteome</keyword>
<protein>
    <submittedName>
        <fullName evidence="2">Uncharacterized protein</fullName>
    </submittedName>
</protein>
<dbReference type="Proteomes" id="UP000217790">
    <property type="component" value="Unassembled WGS sequence"/>
</dbReference>
<evidence type="ECO:0000313" key="2">
    <source>
        <dbReference type="EMBL" id="PBK85385.1"/>
    </source>
</evidence>
<evidence type="ECO:0000313" key="3">
    <source>
        <dbReference type="Proteomes" id="UP000217790"/>
    </source>
</evidence>
<dbReference type="InParanoid" id="A0A2H3CQR1"/>
<feature type="transmembrane region" description="Helical" evidence="1">
    <location>
        <begin position="34"/>
        <end position="56"/>
    </location>
</feature>
<keyword evidence="1" id="KW-0812">Transmembrane</keyword>
<sequence>MLLSPMTGLTIIVTSVRRRASHRDAAFNDAPAVPIISILPTFFTVLCCQFTVHSILTECPMSRMNKSLHTPKHSDARSIANAVALRLKSVKNHITRRLLASLSMNQPRAPVPQTGTYYNRTKPSTPKFLRSLIATPSSFL</sequence>
<proteinExistence type="predicted"/>
<keyword evidence="1" id="KW-0472">Membrane</keyword>
<reference evidence="3" key="1">
    <citation type="journal article" date="2017" name="Nat. Ecol. Evol.">
        <title>Genome expansion and lineage-specific genetic innovations in the forest pathogenic fungi Armillaria.</title>
        <authorList>
            <person name="Sipos G."/>
            <person name="Prasanna A.N."/>
            <person name="Walter M.C."/>
            <person name="O'Connor E."/>
            <person name="Balint B."/>
            <person name="Krizsan K."/>
            <person name="Kiss B."/>
            <person name="Hess J."/>
            <person name="Varga T."/>
            <person name="Slot J."/>
            <person name="Riley R."/>
            <person name="Boka B."/>
            <person name="Rigling D."/>
            <person name="Barry K."/>
            <person name="Lee J."/>
            <person name="Mihaltcheva S."/>
            <person name="LaButti K."/>
            <person name="Lipzen A."/>
            <person name="Waldron R."/>
            <person name="Moloney N.M."/>
            <person name="Sperisen C."/>
            <person name="Kredics L."/>
            <person name="Vagvoelgyi C."/>
            <person name="Patrignani A."/>
            <person name="Fitzpatrick D."/>
            <person name="Nagy I."/>
            <person name="Doyle S."/>
            <person name="Anderson J.B."/>
            <person name="Grigoriev I.V."/>
            <person name="Gueldener U."/>
            <person name="Muensterkoetter M."/>
            <person name="Nagy L.G."/>
        </authorList>
    </citation>
    <scope>NUCLEOTIDE SEQUENCE [LARGE SCALE GENOMIC DNA]</scope>
    <source>
        <strain evidence="3">Ar21-2</strain>
    </source>
</reference>
<gene>
    <name evidence="2" type="ORF">ARMGADRAFT_563589</name>
</gene>
<keyword evidence="1" id="KW-1133">Transmembrane helix</keyword>
<evidence type="ECO:0000256" key="1">
    <source>
        <dbReference type="SAM" id="Phobius"/>
    </source>
</evidence>
<organism evidence="2 3">
    <name type="scientific">Armillaria gallica</name>
    <name type="common">Bulbous honey fungus</name>
    <name type="synonym">Armillaria bulbosa</name>
    <dbReference type="NCBI Taxonomy" id="47427"/>
    <lineage>
        <taxon>Eukaryota</taxon>
        <taxon>Fungi</taxon>
        <taxon>Dikarya</taxon>
        <taxon>Basidiomycota</taxon>
        <taxon>Agaricomycotina</taxon>
        <taxon>Agaricomycetes</taxon>
        <taxon>Agaricomycetidae</taxon>
        <taxon>Agaricales</taxon>
        <taxon>Marasmiineae</taxon>
        <taxon>Physalacriaceae</taxon>
        <taxon>Armillaria</taxon>
    </lineage>
</organism>
<dbReference type="AlphaFoldDB" id="A0A2H3CQR1"/>
<dbReference type="EMBL" id="KZ293691">
    <property type="protein sequence ID" value="PBK85385.1"/>
    <property type="molecule type" value="Genomic_DNA"/>
</dbReference>
<name>A0A2H3CQR1_ARMGA</name>